<comment type="caution">
    <text evidence="1">The sequence shown here is derived from an EMBL/GenBank/DDBJ whole genome shotgun (WGS) entry which is preliminary data.</text>
</comment>
<name>R7ZMH0_9BACT</name>
<keyword evidence="2" id="KW-1185">Reference proteome</keyword>
<dbReference type="AlphaFoldDB" id="R7ZMH0"/>
<evidence type="ECO:0000313" key="1">
    <source>
        <dbReference type="EMBL" id="EON75295.1"/>
    </source>
</evidence>
<accession>R7ZMH0</accession>
<protein>
    <submittedName>
        <fullName evidence="1">Uncharacterized protein</fullName>
    </submittedName>
</protein>
<dbReference type="Proteomes" id="UP000013909">
    <property type="component" value="Unassembled WGS sequence"/>
</dbReference>
<evidence type="ECO:0000313" key="2">
    <source>
        <dbReference type="Proteomes" id="UP000013909"/>
    </source>
</evidence>
<gene>
    <name evidence="1" type="ORF">ADIS_4208</name>
</gene>
<organism evidence="1 2">
    <name type="scientific">Lunatimonas lonarensis</name>
    <dbReference type="NCBI Taxonomy" id="1232681"/>
    <lineage>
        <taxon>Bacteria</taxon>
        <taxon>Pseudomonadati</taxon>
        <taxon>Bacteroidota</taxon>
        <taxon>Cytophagia</taxon>
        <taxon>Cytophagales</taxon>
        <taxon>Cyclobacteriaceae</taxon>
    </lineage>
</organism>
<proteinExistence type="predicted"/>
<dbReference type="RefSeq" id="WP_010856321.1">
    <property type="nucleotide sequence ID" value="NZ_AQHR01000109.1"/>
</dbReference>
<dbReference type="EMBL" id="AQHR01000109">
    <property type="protein sequence ID" value="EON75295.1"/>
    <property type="molecule type" value="Genomic_DNA"/>
</dbReference>
<dbReference type="PATRIC" id="fig|1288963.3.peg.4193"/>
<sequence length="112" mass="11748">MGKMGIAYAVFQKQLLSFNPVTSLAASAALDAIGGAMSALSSNVGSYMNGSTSGTYSGGGSGAGNYSDSFIERRIRGVNRNVGQQPQEVEFKIKGGTLVGVLQTNSRFRQRF</sequence>
<reference evidence="1 2" key="1">
    <citation type="submission" date="2013-02" db="EMBL/GenBank/DDBJ databases">
        <title>A novel strain isolated from Lonar lake, Maharashtra, India.</title>
        <authorList>
            <person name="Singh A."/>
        </authorList>
    </citation>
    <scope>NUCLEOTIDE SEQUENCE [LARGE SCALE GENOMIC DNA]</scope>
    <source>
        <strain evidence="1 2">AK24</strain>
    </source>
</reference>